<evidence type="ECO:0000313" key="1">
    <source>
        <dbReference type="EMBL" id="KAK9827076.1"/>
    </source>
</evidence>
<reference evidence="1 2" key="1">
    <citation type="journal article" date="2024" name="Nat. Commun.">
        <title>Phylogenomics reveals the evolutionary origins of lichenization in chlorophyte algae.</title>
        <authorList>
            <person name="Puginier C."/>
            <person name="Libourel C."/>
            <person name="Otte J."/>
            <person name="Skaloud P."/>
            <person name="Haon M."/>
            <person name="Grisel S."/>
            <person name="Petersen M."/>
            <person name="Berrin J.G."/>
            <person name="Delaux P.M."/>
            <person name="Dal Grande F."/>
            <person name="Keller J."/>
        </authorList>
    </citation>
    <scope>NUCLEOTIDE SEQUENCE [LARGE SCALE GENOMIC DNA]</scope>
    <source>
        <strain evidence="1 2">SAG 2145</strain>
    </source>
</reference>
<name>A0AAW1R104_9CHLO</name>
<sequence>MGTTNGNMSPDASVEVVRLLEKSQALASAAYGLELPREELELEDFELQLSHLALCLDPAKIPANSPAGFYKMPSHDEVWAKLHRINEGLDKIAEKMAALPKKRALFLSRIEGEPDEDMTYEEAVMMQEDDKWSRDSD</sequence>
<gene>
    <name evidence="1" type="ORF">WJX74_005651</name>
</gene>
<keyword evidence="2" id="KW-1185">Reference proteome</keyword>
<dbReference type="Proteomes" id="UP001438707">
    <property type="component" value="Unassembled WGS sequence"/>
</dbReference>
<protein>
    <submittedName>
        <fullName evidence="1">Uncharacterized protein</fullName>
    </submittedName>
</protein>
<comment type="caution">
    <text evidence="1">The sequence shown here is derived from an EMBL/GenBank/DDBJ whole genome shotgun (WGS) entry which is preliminary data.</text>
</comment>
<dbReference type="EMBL" id="JALJOS010000019">
    <property type="protein sequence ID" value="KAK9827076.1"/>
    <property type="molecule type" value="Genomic_DNA"/>
</dbReference>
<organism evidence="1 2">
    <name type="scientific">Apatococcus lobatus</name>
    <dbReference type="NCBI Taxonomy" id="904363"/>
    <lineage>
        <taxon>Eukaryota</taxon>
        <taxon>Viridiplantae</taxon>
        <taxon>Chlorophyta</taxon>
        <taxon>core chlorophytes</taxon>
        <taxon>Trebouxiophyceae</taxon>
        <taxon>Chlorellales</taxon>
        <taxon>Chlorellaceae</taxon>
        <taxon>Apatococcus</taxon>
    </lineage>
</organism>
<accession>A0AAW1R104</accession>
<proteinExistence type="predicted"/>
<evidence type="ECO:0000313" key="2">
    <source>
        <dbReference type="Proteomes" id="UP001438707"/>
    </source>
</evidence>
<dbReference type="AlphaFoldDB" id="A0AAW1R104"/>